<organism evidence="2 3">
    <name type="scientific">Parnassius mnemosyne</name>
    <name type="common">clouded apollo</name>
    <dbReference type="NCBI Taxonomy" id="213953"/>
    <lineage>
        <taxon>Eukaryota</taxon>
        <taxon>Metazoa</taxon>
        <taxon>Ecdysozoa</taxon>
        <taxon>Arthropoda</taxon>
        <taxon>Hexapoda</taxon>
        <taxon>Insecta</taxon>
        <taxon>Pterygota</taxon>
        <taxon>Neoptera</taxon>
        <taxon>Endopterygota</taxon>
        <taxon>Lepidoptera</taxon>
        <taxon>Glossata</taxon>
        <taxon>Ditrysia</taxon>
        <taxon>Papilionoidea</taxon>
        <taxon>Papilionidae</taxon>
        <taxon>Parnassiinae</taxon>
        <taxon>Parnassini</taxon>
        <taxon>Parnassius</taxon>
        <taxon>Driopa</taxon>
    </lineage>
</organism>
<dbReference type="EMBL" id="CAVLGL010000082">
    <property type="protein sequence ID" value="CAK1588618.1"/>
    <property type="molecule type" value="Genomic_DNA"/>
</dbReference>
<proteinExistence type="predicted"/>
<dbReference type="AlphaFoldDB" id="A0AAV1L0Z5"/>
<feature type="region of interest" description="Disordered" evidence="1">
    <location>
        <begin position="89"/>
        <end position="128"/>
    </location>
</feature>
<accession>A0AAV1L0Z5</accession>
<feature type="compositionally biased region" description="Basic and acidic residues" evidence="1">
    <location>
        <begin position="89"/>
        <end position="127"/>
    </location>
</feature>
<evidence type="ECO:0000313" key="2">
    <source>
        <dbReference type="EMBL" id="CAK1588618.1"/>
    </source>
</evidence>
<name>A0AAV1L0Z5_9NEOP</name>
<feature type="compositionally biased region" description="Basic and acidic residues" evidence="1">
    <location>
        <begin position="13"/>
        <end position="37"/>
    </location>
</feature>
<sequence>MDPEQLQNINNKDAMEVESKQDRKRGHDIEHSDEKNNHSKLKKYTVDNVDVHAIPKLDETHNTEEYDDIWNIGNFDEEYGVLSTCIEEPIRNESDESLNKKELTKHGEPQHSQKVAEGDPNINKKEEEEISPDELLDTFLKEFNASVEGPALGCFIGTGDENEEKVPLNLGESENVFVHNEEK</sequence>
<dbReference type="Proteomes" id="UP001314205">
    <property type="component" value="Unassembled WGS sequence"/>
</dbReference>
<gene>
    <name evidence="2" type="ORF">PARMNEM_LOCUS9233</name>
</gene>
<feature type="compositionally biased region" description="Polar residues" evidence="1">
    <location>
        <begin position="1"/>
        <end position="11"/>
    </location>
</feature>
<comment type="caution">
    <text evidence="2">The sequence shown here is derived from an EMBL/GenBank/DDBJ whole genome shotgun (WGS) entry which is preliminary data.</text>
</comment>
<evidence type="ECO:0000256" key="1">
    <source>
        <dbReference type="SAM" id="MobiDB-lite"/>
    </source>
</evidence>
<protein>
    <submittedName>
        <fullName evidence="2">Uncharacterized protein</fullName>
    </submittedName>
</protein>
<keyword evidence="3" id="KW-1185">Reference proteome</keyword>
<reference evidence="2 3" key="1">
    <citation type="submission" date="2023-11" db="EMBL/GenBank/DDBJ databases">
        <authorList>
            <person name="Hedman E."/>
            <person name="Englund M."/>
            <person name="Stromberg M."/>
            <person name="Nyberg Akerstrom W."/>
            <person name="Nylinder S."/>
            <person name="Jareborg N."/>
            <person name="Kallberg Y."/>
            <person name="Kronander E."/>
        </authorList>
    </citation>
    <scope>NUCLEOTIDE SEQUENCE [LARGE SCALE GENOMIC DNA]</scope>
</reference>
<feature type="region of interest" description="Disordered" evidence="1">
    <location>
        <begin position="1"/>
        <end position="44"/>
    </location>
</feature>
<evidence type="ECO:0000313" key="3">
    <source>
        <dbReference type="Proteomes" id="UP001314205"/>
    </source>
</evidence>